<name>A0A4Y9KUM2_9BRAD</name>
<evidence type="ECO:0000256" key="6">
    <source>
        <dbReference type="ARBA" id="ARBA00032162"/>
    </source>
</evidence>
<dbReference type="AlphaFoldDB" id="A0A4Y9KUM2"/>
<evidence type="ECO:0000256" key="4">
    <source>
        <dbReference type="ARBA" id="ARBA00016377"/>
    </source>
</evidence>
<evidence type="ECO:0000256" key="3">
    <source>
        <dbReference type="ARBA" id="ARBA00007275"/>
    </source>
</evidence>
<dbReference type="PANTHER" id="PTHR11839">
    <property type="entry name" value="UDP/ADP-SUGAR PYROPHOSPHATASE"/>
    <property type="match status" value="1"/>
</dbReference>
<evidence type="ECO:0000256" key="1">
    <source>
        <dbReference type="ARBA" id="ARBA00000847"/>
    </source>
</evidence>
<dbReference type="PROSITE" id="PS00893">
    <property type="entry name" value="NUDIX_BOX"/>
    <property type="match status" value="1"/>
</dbReference>
<dbReference type="InterPro" id="IPR015797">
    <property type="entry name" value="NUDIX_hydrolase-like_dom_sf"/>
</dbReference>
<sequence length="185" mass="20580">MKDAFASMDVDQRIRRRATTQVSPWITLVERTVHDSRGELVGNFHSLALADYISIIAISSDGQVPLVRQFRPAVERWTLEFPGGLLDPGEEPQRCAIRELFEETGLEALDPTSLGAFLPDSGRLGNRLWGFFAAGAVPAKSWMPEPEVEVEYVSVKELDVLIRDGIFNHAPHLALFAVARLRGLI</sequence>
<dbReference type="Gene3D" id="3.90.79.10">
    <property type="entry name" value="Nucleoside Triphosphate Pyrophosphohydrolase"/>
    <property type="match status" value="1"/>
</dbReference>
<dbReference type="GO" id="GO:0019693">
    <property type="term" value="P:ribose phosphate metabolic process"/>
    <property type="evidence" value="ECO:0007669"/>
    <property type="project" value="TreeGrafter"/>
</dbReference>
<dbReference type="CDD" id="cd03424">
    <property type="entry name" value="NUDIX_ADPRase_Nudt5_UGPPase_Nudt14"/>
    <property type="match status" value="1"/>
</dbReference>
<reference evidence="10 11" key="1">
    <citation type="submission" date="2019-03" db="EMBL/GenBank/DDBJ databases">
        <title>Bradyrhizobium strains diversity isolated from Chamaecrista fasciculata.</title>
        <authorList>
            <person name="Urquiaga M.C.O."/>
            <person name="Hungria M."/>
            <person name="Delamuta J.R.M."/>
        </authorList>
    </citation>
    <scope>NUCLEOTIDE SEQUENCE [LARGE SCALE GENOMIC DNA]</scope>
    <source>
        <strain evidence="10 11">CNPSo 3424</strain>
    </source>
</reference>
<dbReference type="EMBL" id="SPQU01000018">
    <property type="protein sequence ID" value="TFV34855.1"/>
    <property type="molecule type" value="Genomic_DNA"/>
</dbReference>
<dbReference type="PANTHER" id="PTHR11839:SF18">
    <property type="entry name" value="NUDIX HYDROLASE DOMAIN-CONTAINING PROTEIN"/>
    <property type="match status" value="1"/>
</dbReference>
<proteinExistence type="inferred from homology"/>
<evidence type="ECO:0000256" key="2">
    <source>
        <dbReference type="ARBA" id="ARBA00001946"/>
    </source>
</evidence>
<dbReference type="Proteomes" id="UP000298225">
    <property type="component" value="Unassembled WGS sequence"/>
</dbReference>
<dbReference type="GO" id="GO:0006753">
    <property type="term" value="P:nucleoside phosphate metabolic process"/>
    <property type="evidence" value="ECO:0007669"/>
    <property type="project" value="TreeGrafter"/>
</dbReference>
<evidence type="ECO:0000256" key="5">
    <source>
        <dbReference type="ARBA" id="ARBA00022801"/>
    </source>
</evidence>
<dbReference type="InterPro" id="IPR020476">
    <property type="entry name" value="Nudix_hydrolase"/>
</dbReference>
<comment type="similarity">
    <text evidence="3">Belongs to the Nudix hydrolase family. NudK subfamily.</text>
</comment>
<comment type="caution">
    <text evidence="10">The sequence shown here is derived from an EMBL/GenBank/DDBJ whole genome shotgun (WGS) entry which is preliminary data.</text>
</comment>
<dbReference type="GO" id="GO:0016462">
    <property type="term" value="F:pyrophosphatase activity"/>
    <property type="evidence" value="ECO:0007669"/>
    <property type="project" value="UniProtKB-ARBA"/>
</dbReference>
<dbReference type="InterPro" id="IPR020084">
    <property type="entry name" value="NUDIX_hydrolase_CS"/>
</dbReference>
<dbReference type="InterPro" id="IPR000086">
    <property type="entry name" value="NUDIX_hydrolase_dom"/>
</dbReference>
<dbReference type="RefSeq" id="WP_135171131.1">
    <property type="nucleotide sequence ID" value="NZ_SPQU01000018.1"/>
</dbReference>
<gene>
    <name evidence="10" type="ORF">E4K66_30005</name>
</gene>
<keyword evidence="11" id="KW-1185">Reference proteome</keyword>
<dbReference type="Pfam" id="PF00293">
    <property type="entry name" value="NUDIX"/>
    <property type="match status" value="1"/>
</dbReference>
<dbReference type="PROSITE" id="PS51462">
    <property type="entry name" value="NUDIX"/>
    <property type="match status" value="1"/>
</dbReference>
<dbReference type="GO" id="GO:0005829">
    <property type="term" value="C:cytosol"/>
    <property type="evidence" value="ECO:0007669"/>
    <property type="project" value="TreeGrafter"/>
</dbReference>
<comment type="cofactor">
    <cofactor evidence="2">
        <name>Mg(2+)</name>
        <dbReference type="ChEBI" id="CHEBI:18420"/>
    </cofactor>
</comment>
<evidence type="ECO:0000256" key="8">
    <source>
        <dbReference type="RuleBase" id="RU003476"/>
    </source>
</evidence>
<evidence type="ECO:0000313" key="10">
    <source>
        <dbReference type="EMBL" id="TFV34855.1"/>
    </source>
</evidence>
<evidence type="ECO:0000259" key="9">
    <source>
        <dbReference type="PROSITE" id="PS51462"/>
    </source>
</evidence>
<dbReference type="PRINTS" id="PR00502">
    <property type="entry name" value="NUDIXFAMILY"/>
</dbReference>
<keyword evidence="5 8" id="KW-0378">Hydrolase</keyword>
<dbReference type="SUPFAM" id="SSF55811">
    <property type="entry name" value="Nudix"/>
    <property type="match status" value="1"/>
</dbReference>
<evidence type="ECO:0000256" key="7">
    <source>
        <dbReference type="ARBA" id="ARBA00032272"/>
    </source>
</evidence>
<organism evidence="10 11">
    <name type="scientific">Bradyrhizobium frederickii</name>
    <dbReference type="NCBI Taxonomy" id="2560054"/>
    <lineage>
        <taxon>Bacteria</taxon>
        <taxon>Pseudomonadati</taxon>
        <taxon>Pseudomonadota</taxon>
        <taxon>Alphaproteobacteria</taxon>
        <taxon>Hyphomicrobiales</taxon>
        <taxon>Nitrobacteraceae</taxon>
        <taxon>Bradyrhizobium</taxon>
    </lineage>
</organism>
<protein>
    <recommendedName>
        <fullName evidence="4">GDP-mannose pyrophosphatase</fullName>
    </recommendedName>
    <alternativeName>
        <fullName evidence="6">GDP-mannose hydrolase</fullName>
    </alternativeName>
    <alternativeName>
        <fullName evidence="7">GDPMK</fullName>
    </alternativeName>
</protein>
<evidence type="ECO:0000313" key="11">
    <source>
        <dbReference type="Proteomes" id="UP000298225"/>
    </source>
</evidence>
<dbReference type="OrthoDB" id="9806150at2"/>
<feature type="domain" description="Nudix hydrolase" evidence="9">
    <location>
        <begin position="48"/>
        <end position="175"/>
    </location>
</feature>
<accession>A0A4Y9KUM2</accession>
<comment type="catalytic activity">
    <reaction evidence="1">
        <text>GDP-alpha-D-mannose + H2O = alpha-D-mannose 1-phosphate + GMP + 2 H(+)</text>
        <dbReference type="Rhea" id="RHEA:27978"/>
        <dbReference type="ChEBI" id="CHEBI:15377"/>
        <dbReference type="ChEBI" id="CHEBI:15378"/>
        <dbReference type="ChEBI" id="CHEBI:57527"/>
        <dbReference type="ChEBI" id="CHEBI:58115"/>
        <dbReference type="ChEBI" id="CHEBI:58409"/>
    </reaction>
</comment>